<accession>A0A7X1AQV4</accession>
<dbReference type="PANTHER" id="PTHR37489:SF1">
    <property type="entry name" value="DUF3500 DOMAIN-CONTAINING PROTEIN"/>
    <property type="match status" value="1"/>
</dbReference>
<evidence type="ECO:0000313" key="3">
    <source>
        <dbReference type="EMBL" id="MBC2409034.1"/>
    </source>
</evidence>
<proteinExistence type="predicted"/>
<feature type="compositionally biased region" description="Basic residues" evidence="1">
    <location>
        <begin position="408"/>
        <end position="423"/>
    </location>
</feature>
<reference evidence="4 5" key="1">
    <citation type="submission" date="2020-04" db="EMBL/GenBank/DDBJ databases">
        <title>Pseudomonas crami sp. nov., a novel proteolytic bacterial species isolated from cream.</title>
        <authorList>
            <person name="Hofmann K."/>
            <person name="Woller A."/>
            <person name="Huptas C."/>
            <person name="Wenning M."/>
            <person name="Scherer S."/>
            <person name="Doll E.V."/>
        </authorList>
    </citation>
    <scope>NUCLEOTIDE SEQUENCE [LARGE SCALE GENOMIC DNA]</scope>
    <source>
        <strain evidence="2 5">WS 5096</strain>
        <strain evidence="3 4">WS 5106</strain>
    </source>
</reference>
<dbReference type="Proteomes" id="UP000520513">
    <property type="component" value="Unassembled WGS sequence"/>
</dbReference>
<evidence type="ECO:0000313" key="4">
    <source>
        <dbReference type="Proteomes" id="UP000520513"/>
    </source>
</evidence>
<gene>
    <name evidence="2" type="ORF">HF209_27270</name>
    <name evidence="3" type="ORF">HF257_23750</name>
</gene>
<feature type="region of interest" description="Disordered" evidence="1">
    <location>
        <begin position="407"/>
        <end position="444"/>
    </location>
</feature>
<dbReference type="AlphaFoldDB" id="A0A7X1AQV4"/>
<sequence length="444" mass="50931">MSSKHFRDYLLALDSPRLVNARGLDPFEYAKPIIASDKAKALIDTWQTLYQQPFKGLTADGHVEPGLFQLGDEGLDTRTVVATAQALLASVTDGERQALQYPIDAPQWRDWYNPEFPMNANGVRLDYLSGTAREAVMAVLRASLSEEGYLKTERCRIANLFLGELYDLRNIMNEWSYHFLLFGTPSTTEPWGWSLYGHHLALNCFMIGGQMIISPTFMGAEPTHIDRGAQRAFSLFQNEESFGLQLMRSLSPTLRAKATTYHQMKDPAMPDDRWHFADERQLGAAYRDNRIIPYEGVCATQFSSGQQEQLLKIVDAFIEYLPQGPREVRLRQVEAMLERTYFSWIGGHGDEDPFYYRVHSPLIMVEFDHHSGVWLNNTTPQKFHIHTVVRTPNGNDYGKDLLRQHYQKEHRHGSAHIARHAHDHSHDHPQDHDHSHPHGHDHSH</sequence>
<dbReference type="PANTHER" id="PTHR37489">
    <property type="entry name" value="DUF3500 DOMAIN-CONTAINING PROTEIN"/>
    <property type="match status" value="1"/>
</dbReference>
<organism evidence="3 4">
    <name type="scientific">Pseudomonas cremoris</name>
    <dbReference type="NCBI Taxonomy" id="2724178"/>
    <lineage>
        <taxon>Bacteria</taxon>
        <taxon>Pseudomonadati</taxon>
        <taxon>Pseudomonadota</taxon>
        <taxon>Gammaproteobacteria</taxon>
        <taxon>Pseudomonadales</taxon>
        <taxon>Pseudomonadaceae</taxon>
        <taxon>Pseudomonas</taxon>
    </lineage>
</organism>
<dbReference type="RefSeq" id="WP_185710146.1">
    <property type="nucleotide sequence ID" value="NZ_JAAXCY010000010.1"/>
</dbReference>
<keyword evidence="5" id="KW-1185">Reference proteome</keyword>
<name>A0A7X1AQV4_9PSED</name>
<evidence type="ECO:0000313" key="2">
    <source>
        <dbReference type="EMBL" id="MBC2384650.1"/>
    </source>
</evidence>
<dbReference type="EMBL" id="JAAXCY010000010">
    <property type="protein sequence ID" value="MBC2409034.1"/>
    <property type="molecule type" value="Genomic_DNA"/>
</dbReference>
<evidence type="ECO:0000313" key="5">
    <source>
        <dbReference type="Proteomes" id="UP000534677"/>
    </source>
</evidence>
<dbReference type="InterPro" id="IPR021889">
    <property type="entry name" value="DUF3500"/>
</dbReference>
<feature type="compositionally biased region" description="Basic and acidic residues" evidence="1">
    <location>
        <begin position="424"/>
        <end position="444"/>
    </location>
</feature>
<dbReference type="EMBL" id="JAAXCZ010000019">
    <property type="protein sequence ID" value="MBC2384650.1"/>
    <property type="molecule type" value="Genomic_DNA"/>
</dbReference>
<protein>
    <submittedName>
        <fullName evidence="3">DUF3500 domain-containing protein</fullName>
    </submittedName>
</protein>
<comment type="caution">
    <text evidence="3">The sequence shown here is derived from an EMBL/GenBank/DDBJ whole genome shotgun (WGS) entry which is preliminary data.</text>
</comment>
<dbReference type="Pfam" id="PF12006">
    <property type="entry name" value="DUF3500"/>
    <property type="match status" value="1"/>
</dbReference>
<evidence type="ECO:0000256" key="1">
    <source>
        <dbReference type="SAM" id="MobiDB-lite"/>
    </source>
</evidence>
<dbReference type="Proteomes" id="UP000534677">
    <property type="component" value="Unassembled WGS sequence"/>
</dbReference>